<keyword evidence="3 4" id="KW-0418">Kinase</keyword>
<dbReference type="PRINTS" id="PR00094">
    <property type="entry name" value="ADENYLTKNASE"/>
</dbReference>
<reference evidence="5 6" key="2">
    <citation type="journal article" date="2013" name="PLoS ONE">
        <title>Whole genome mapping and re-organization of the nuclear and mitochondrial genomes of Babesia microti isolates.</title>
        <authorList>
            <person name="Cornillot E."/>
            <person name="Dassouli A."/>
            <person name="Garg A."/>
            <person name="Pachikara N."/>
            <person name="Randazzo S."/>
            <person name="Depoix D."/>
            <person name="Carcy B."/>
            <person name="Delbecq S."/>
            <person name="Frutos R."/>
            <person name="Silva J.C."/>
            <person name="Sutton R."/>
            <person name="Krause P.J."/>
            <person name="Mamoun C.B."/>
        </authorList>
    </citation>
    <scope>NUCLEOTIDE SEQUENCE [LARGE SCALE GENOMIC DNA]</scope>
    <source>
        <strain evidence="5 6">RI</strain>
    </source>
</reference>
<evidence type="ECO:0000313" key="6">
    <source>
        <dbReference type="Proteomes" id="UP000002899"/>
    </source>
</evidence>
<name>A0A1R4AB74_BABMR</name>
<dbReference type="RefSeq" id="XP_021338439.1">
    <property type="nucleotide sequence ID" value="XM_021481851.1"/>
</dbReference>
<dbReference type="Gene3D" id="3.40.50.300">
    <property type="entry name" value="P-loop containing nucleotide triphosphate hydrolases"/>
    <property type="match status" value="1"/>
</dbReference>
<dbReference type="PROSITE" id="PS00113">
    <property type="entry name" value="ADENYLATE_KINASE"/>
    <property type="match status" value="1"/>
</dbReference>
<evidence type="ECO:0000256" key="4">
    <source>
        <dbReference type="RuleBase" id="RU003330"/>
    </source>
</evidence>
<dbReference type="GeneID" id="24424757"/>
<dbReference type="HAMAP" id="MF_00235">
    <property type="entry name" value="Adenylate_kinase_Adk"/>
    <property type="match status" value="1"/>
</dbReference>
<keyword evidence="2" id="KW-0547">Nucleotide-binding</keyword>
<proteinExistence type="inferred from homology"/>
<dbReference type="SUPFAM" id="SSF52540">
    <property type="entry name" value="P-loop containing nucleoside triphosphate hydrolases"/>
    <property type="match status" value="1"/>
</dbReference>
<accession>A0A1R4AB74</accession>
<dbReference type="InterPro" id="IPR027417">
    <property type="entry name" value="P-loop_NTPase"/>
</dbReference>
<sequence length="223" mass="25192">MSQLSKIGLILIGPPGIGKGTFGIALSKVLGFPHLSSSQLLTNFNNMTNDIRDTIKSGALVDDKTVNTLFESALVDDQYKNGVILDGYPRTIDQANFMHHKFEKIICIHLLLDESILLQRLTGRLVCQDCKKCYNSCDIHNEKYKMSRLMPTEEDLQKCKGCNNLKTRPDDKPDVVKNRVDVYMKSTAPLIKFYSDKGLIEDFEIREGLGDLPRLVERIKSLI</sequence>
<dbReference type="EMBL" id="LN871598">
    <property type="protein sequence ID" value="SJK86258.1"/>
    <property type="molecule type" value="Genomic_DNA"/>
</dbReference>
<dbReference type="Pfam" id="PF00406">
    <property type="entry name" value="ADK"/>
    <property type="match status" value="1"/>
</dbReference>
<evidence type="ECO:0000256" key="3">
    <source>
        <dbReference type="ARBA" id="ARBA00022777"/>
    </source>
</evidence>
<evidence type="ECO:0000313" key="5">
    <source>
        <dbReference type="EMBL" id="SJK86258.1"/>
    </source>
</evidence>
<dbReference type="OrthoDB" id="439792at2759"/>
<dbReference type="EC" id="2.7.4.3" evidence="5"/>
<organism evidence="5 6">
    <name type="scientific">Babesia microti (strain RI)</name>
    <dbReference type="NCBI Taxonomy" id="1133968"/>
    <lineage>
        <taxon>Eukaryota</taxon>
        <taxon>Sar</taxon>
        <taxon>Alveolata</taxon>
        <taxon>Apicomplexa</taxon>
        <taxon>Aconoidasida</taxon>
        <taxon>Piroplasmida</taxon>
        <taxon>Babesiidae</taxon>
        <taxon>Babesia</taxon>
    </lineage>
</organism>
<keyword evidence="6" id="KW-1185">Reference proteome</keyword>
<dbReference type="GO" id="GO:0005524">
    <property type="term" value="F:ATP binding"/>
    <property type="evidence" value="ECO:0007669"/>
    <property type="project" value="InterPro"/>
</dbReference>
<dbReference type="InterPro" id="IPR033690">
    <property type="entry name" value="Adenylat_kinase_CS"/>
</dbReference>
<dbReference type="VEuPathDB" id="PiroplasmaDB:BMR1_03g00610"/>
<comment type="similarity">
    <text evidence="4">Belongs to the adenylate kinase family.</text>
</comment>
<dbReference type="CDD" id="cd01428">
    <property type="entry name" value="ADK"/>
    <property type="match status" value="1"/>
</dbReference>
<dbReference type="KEGG" id="bmic:BMR1_03g00610"/>
<dbReference type="AlphaFoldDB" id="A0A1R4AB74"/>
<keyword evidence="1 4" id="KW-0808">Transferase</keyword>
<dbReference type="InterPro" id="IPR000850">
    <property type="entry name" value="Adenylat/UMP-CMP_kin"/>
</dbReference>
<reference evidence="5 6" key="1">
    <citation type="journal article" date="2012" name="Nucleic Acids Res.">
        <title>Sequencing of the smallest Apicomplexan genome from the human pathogen Babesia microti.</title>
        <authorList>
            <person name="Cornillot E."/>
            <person name="Hadj-Kaddour K."/>
            <person name="Dassouli A."/>
            <person name="Noel B."/>
            <person name="Ranwez V."/>
            <person name="Vacherie B."/>
            <person name="Augagneur Y."/>
            <person name="Bres V."/>
            <person name="Duclos A."/>
            <person name="Randazzo S."/>
            <person name="Carcy B."/>
            <person name="Debierre-Grockiego F."/>
            <person name="Delbecq S."/>
            <person name="Moubri-Menage K."/>
            <person name="Shams-Eldin H."/>
            <person name="Usmani-Brown S."/>
            <person name="Bringaud F."/>
            <person name="Wincker P."/>
            <person name="Vivares C.P."/>
            <person name="Schwarz R.T."/>
            <person name="Schetters T.P."/>
            <person name="Krause P.J."/>
            <person name="Gorenflot A."/>
            <person name="Berry V."/>
            <person name="Barbe V."/>
            <person name="Ben Mamoun C."/>
        </authorList>
    </citation>
    <scope>NUCLEOTIDE SEQUENCE [LARGE SCALE GENOMIC DNA]</scope>
    <source>
        <strain evidence="5 6">RI</strain>
    </source>
</reference>
<gene>
    <name evidence="5" type="ORF">BMR1_03g00610</name>
</gene>
<dbReference type="GO" id="GO:0004017">
    <property type="term" value="F:AMP kinase activity"/>
    <property type="evidence" value="ECO:0007669"/>
    <property type="project" value="UniProtKB-EC"/>
</dbReference>
<evidence type="ECO:0000256" key="2">
    <source>
        <dbReference type="ARBA" id="ARBA00022741"/>
    </source>
</evidence>
<protein>
    <submittedName>
        <fullName evidence="5">Adenylate kinase</fullName>
        <ecNumber evidence="5">2.7.4.3</ecNumber>
    </submittedName>
</protein>
<evidence type="ECO:0000256" key="1">
    <source>
        <dbReference type="ARBA" id="ARBA00022679"/>
    </source>
</evidence>
<dbReference type="Proteomes" id="UP000002899">
    <property type="component" value="Chromosome III"/>
</dbReference>
<dbReference type="PANTHER" id="PTHR23359">
    <property type="entry name" value="NUCLEOTIDE KINASE"/>
    <property type="match status" value="1"/>
</dbReference>
<reference evidence="5 6" key="3">
    <citation type="journal article" date="2016" name="Sci. Rep.">
        <title>Genome-wide diversity and gene expression profiling of Babesia microti isolates identify polymorphic genes that mediate host-pathogen interactions.</title>
        <authorList>
            <person name="Silva J.C."/>
            <person name="Cornillot E."/>
            <person name="McCracken C."/>
            <person name="Usmani-Brown S."/>
            <person name="Dwivedi A."/>
            <person name="Ifeonu O.O."/>
            <person name="Crabtree J."/>
            <person name="Gotia H.T."/>
            <person name="Virji A.Z."/>
            <person name="Reynes C."/>
            <person name="Colinge J."/>
            <person name="Kumar V."/>
            <person name="Lawres L."/>
            <person name="Pazzi J.E."/>
            <person name="Pablo J.V."/>
            <person name="Hung C."/>
            <person name="Brancato J."/>
            <person name="Kumari P."/>
            <person name="Orvis J."/>
            <person name="Tretina K."/>
            <person name="Chibucos M."/>
            <person name="Ott S."/>
            <person name="Sadzewicz L."/>
            <person name="Sengamalay N."/>
            <person name="Shetty A.C."/>
            <person name="Su Q."/>
            <person name="Tallon L."/>
            <person name="Fraser C.M."/>
            <person name="Frutos R."/>
            <person name="Molina D.M."/>
            <person name="Krause P.J."/>
            <person name="Ben Mamoun C."/>
        </authorList>
    </citation>
    <scope>NUCLEOTIDE SEQUENCE [LARGE SCALE GENOMIC DNA]</scope>
    <source>
        <strain evidence="5 6">RI</strain>
    </source>
</reference>